<evidence type="ECO:0000313" key="2">
    <source>
        <dbReference type="EMBL" id="KAG5614467.1"/>
    </source>
</evidence>
<dbReference type="EMBL" id="JACXVP010000003">
    <property type="protein sequence ID" value="KAG5614467.1"/>
    <property type="molecule type" value="Genomic_DNA"/>
</dbReference>
<gene>
    <name evidence="2" type="ORF">H5410_014291</name>
</gene>
<organism evidence="2 3">
    <name type="scientific">Solanum commersonii</name>
    <name type="common">Commerson's wild potato</name>
    <name type="synonym">Commerson's nightshade</name>
    <dbReference type="NCBI Taxonomy" id="4109"/>
    <lineage>
        <taxon>Eukaryota</taxon>
        <taxon>Viridiplantae</taxon>
        <taxon>Streptophyta</taxon>
        <taxon>Embryophyta</taxon>
        <taxon>Tracheophyta</taxon>
        <taxon>Spermatophyta</taxon>
        <taxon>Magnoliopsida</taxon>
        <taxon>eudicotyledons</taxon>
        <taxon>Gunneridae</taxon>
        <taxon>Pentapetalae</taxon>
        <taxon>asterids</taxon>
        <taxon>lamiids</taxon>
        <taxon>Solanales</taxon>
        <taxon>Solanaceae</taxon>
        <taxon>Solanoideae</taxon>
        <taxon>Solaneae</taxon>
        <taxon>Solanum</taxon>
    </lineage>
</organism>
<protein>
    <submittedName>
        <fullName evidence="2">Uncharacterized protein</fullName>
    </submittedName>
</protein>
<proteinExistence type="predicted"/>
<dbReference type="AlphaFoldDB" id="A0A9J5ZQT4"/>
<feature type="region of interest" description="Disordered" evidence="1">
    <location>
        <begin position="1"/>
        <end position="26"/>
    </location>
</feature>
<comment type="caution">
    <text evidence="2">The sequence shown here is derived from an EMBL/GenBank/DDBJ whole genome shotgun (WGS) entry which is preliminary data.</text>
</comment>
<evidence type="ECO:0000256" key="1">
    <source>
        <dbReference type="SAM" id="MobiDB-lite"/>
    </source>
</evidence>
<name>A0A9J5ZQT4_SOLCO</name>
<sequence length="68" mass="7754">MGVGRVRGREAEFDGPWTREKSVQNSSRTEAIEVKMISKTENQIKKYLTISSHTSLPRQLKKEATFSV</sequence>
<dbReference type="Proteomes" id="UP000824120">
    <property type="component" value="Chromosome 3"/>
</dbReference>
<feature type="compositionally biased region" description="Basic and acidic residues" evidence="1">
    <location>
        <begin position="7"/>
        <end position="22"/>
    </location>
</feature>
<accession>A0A9J5ZQT4</accession>
<evidence type="ECO:0000313" key="3">
    <source>
        <dbReference type="Proteomes" id="UP000824120"/>
    </source>
</evidence>
<keyword evidence="3" id="KW-1185">Reference proteome</keyword>
<reference evidence="2 3" key="1">
    <citation type="submission" date="2020-09" db="EMBL/GenBank/DDBJ databases">
        <title>De no assembly of potato wild relative species, Solanum commersonii.</title>
        <authorList>
            <person name="Cho K."/>
        </authorList>
    </citation>
    <scope>NUCLEOTIDE SEQUENCE [LARGE SCALE GENOMIC DNA]</scope>
    <source>
        <strain evidence="2">LZ3.2</strain>
        <tissue evidence="2">Leaf</tissue>
    </source>
</reference>